<dbReference type="RefSeq" id="WP_310921003.1">
    <property type="nucleotide sequence ID" value="NZ_JAMQON010000005.1"/>
</dbReference>
<comment type="caution">
    <text evidence="1">The sequence shown here is derived from an EMBL/GenBank/DDBJ whole genome shotgun (WGS) entry which is preliminary data.</text>
</comment>
<dbReference type="Pfam" id="PF21811">
    <property type="entry name" value="RdfA"/>
    <property type="match status" value="1"/>
</dbReference>
<dbReference type="EMBL" id="JAMQON010000005">
    <property type="protein sequence ID" value="MDS0261195.1"/>
    <property type="molecule type" value="Genomic_DNA"/>
</dbReference>
<reference evidence="1 2" key="1">
    <citation type="submission" date="2022-06" db="EMBL/GenBank/DDBJ databases">
        <title>Haloarcula sp. a new haloarchaeum isolate from saline soil.</title>
        <authorList>
            <person name="Strakova D."/>
            <person name="Galisteo C."/>
            <person name="Sanchez-Porro C."/>
            <person name="Ventosa A."/>
        </authorList>
    </citation>
    <scope>NUCLEOTIDE SEQUENCE [LARGE SCALE GENOMIC DNA]</scope>
    <source>
        <strain evidence="1 2">S1CR25-12</strain>
    </source>
</reference>
<gene>
    <name evidence="1" type="ORF">NDI56_17485</name>
</gene>
<sequence length="198" mass="22003">MQGTSDGGCKIDRVTEARGLTDIEERLQTRWADGESLRDLERYFNQAVLRTAMASAGMETIDGESSNLYRLLTDDEVTAGKRVDAESRLRRNGVDPDSVTDDFVSYQTVRTHLNDCLGIQTTRESTLTVAQARNTVHKLVSRIESVTLRTIERLCRQDTLAIAAPSVTVSVRVACSECNDEYTFSTLLTEGHCSCTEE</sequence>
<proteinExistence type="predicted"/>
<evidence type="ECO:0008006" key="3">
    <source>
        <dbReference type="Google" id="ProtNLM"/>
    </source>
</evidence>
<name>A0ABU2FG11_9EURY</name>
<organism evidence="1 2">
    <name type="scientific">Haloarcula saliterrae</name>
    <dbReference type="NCBI Taxonomy" id="2950534"/>
    <lineage>
        <taxon>Archaea</taxon>
        <taxon>Methanobacteriati</taxon>
        <taxon>Methanobacteriota</taxon>
        <taxon>Stenosarchaea group</taxon>
        <taxon>Halobacteria</taxon>
        <taxon>Halobacteriales</taxon>
        <taxon>Haloarculaceae</taxon>
        <taxon>Haloarcula</taxon>
    </lineage>
</organism>
<evidence type="ECO:0000313" key="1">
    <source>
        <dbReference type="EMBL" id="MDS0261195.1"/>
    </source>
</evidence>
<keyword evidence="2" id="KW-1185">Reference proteome</keyword>
<accession>A0ABU2FG11</accession>
<protein>
    <recommendedName>
        <fullName evidence="3">Transcriptional regulator</fullName>
    </recommendedName>
</protein>
<evidence type="ECO:0000313" key="2">
    <source>
        <dbReference type="Proteomes" id="UP001259659"/>
    </source>
</evidence>
<dbReference type="Proteomes" id="UP001259659">
    <property type="component" value="Unassembled WGS sequence"/>
</dbReference>
<dbReference type="InterPro" id="IPR048925">
    <property type="entry name" value="RdfA"/>
</dbReference>